<comment type="subcellular location">
    <subcellularLocation>
        <location evidence="8">Cell membrane</location>
        <topology evidence="8">Multi-pass membrane protein</topology>
    </subcellularLocation>
</comment>
<comment type="caution">
    <text evidence="9">The sequence shown here is derived from an EMBL/GenBank/DDBJ whole genome shotgun (WGS) entry which is preliminary data.</text>
</comment>
<dbReference type="HAMAP" id="MF_01521">
    <property type="entry name" value="MntP_pump"/>
    <property type="match status" value="1"/>
</dbReference>
<evidence type="ECO:0000256" key="4">
    <source>
        <dbReference type="ARBA" id="ARBA00022989"/>
    </source>
</evidence>
<keyword evidence="10" id="KW-1185">Reference proteome</keyword>
<accession>A0A9X4RLA0</accession>
<keyword evidence="4 8" id="KW-1133">Transmembrane helix</keyword>
<feature type="transmembrane region" description="Helical" evidence="8">
    <location>
        <begin position="132"/>
        <end position="151"/>
    </location>
</feature>
<name>A0A9X4RLA0_9BACT</name>
<evidence type="ECO:0000256" key="6">
    <source>
        <dbReference type="ARBA" id="ARBA00023136"/>
    </source>
</evidence>
<keyword evidence="7 8" id="KW-0464">Manganese</keyword>
<dbReference type="AlphaFoldDB" id="A0A9X4RLA0"/>
<comment type="function">
    <text evidence="8">Probably functions as a manganese efflux pump.</text>
</comment>
<dbReference type="GO" id="GO:0005886">
    <property type="term" value="C:plasma membrane"/>
    <property type="evidence" value="ECO:0007669"/>
    <property type="project" value="UniProtKB-SubCell"/>
</dbReference>
<proteinExistence type="inferred from homology"/>
<evidence type="ECO:0000313" key="9">
    <source>
        <dbReference type="EMBL" id="MDG4475295.1"/>
    </source>
</evidence>
<dbReference type="Proteomes" id="UP001154240">
    <property type="component" value="Unassembled WGS sequence"/>
</dbReference>
<reference evidence="9" key="2">
    <citation type="submission" date="2022-10" db="EMBL/GenBank/DDBJ databases">
        <authorList>
            <person name="Aronson H.S."/>
        </authorList>
    </citation>
    <scope>NUCLEOTIDE SEQUENCE</scope>
    <source>
        <strain evidence="9">RS19-109</strain>
    </source>
</reference>
<keyword evidence="5 8" id="KW-0406">Ion transport</keyword>
<gene>
    <name evidence="8" type="primary">mntP</name>
    <name evidence="9" type="ORF">OLX77_03860</name>
</gene>
<feature type="transmembrane region" description="Helical" evidence="8">
    <location>
        <begin position="68"/>
        <end position="86"/>
    </location>
</feature>
<evidence type="ECO:0000256" key="7">
    <source>
        <dbReference type="ARBA" id="ARBA00023211"/>
    </source>
</evidence>
<dbReference type="EMBL" id="JAPHEH010000001">
    <property type="protein sequence ID" value="MDG4475295.1"/>
    <property type="molecule type" value="Genomic_DNA"/>
</dbReference>
<evidence type="ECO:0000256" key="3">
    <source>
        <dbReference type="ARBA" id="ARBA00022692"/>
    </source>
</evidence>
<protein>
    <recommendedName>
        <fullName evidence="8">Putative manganese efflux pump MntP</fullName>
    </recommendedName>
</protein>
<dbReference type="Pfam" id="PF02659">
    <property type="entry name" value="Mntp"/>
    <property type="match status" value="1"/>
</dbReference>
<organism evidence="9 10">
    <name type="scientific">Thiovibrio frasassiensis</name>
    <dbReference type="NCBI Taxonomy" id="2984131"/>
    <lineage>
        <taxon>Bacteria</taxon>
        <taxon>Pseudomonadati</taxon>
        <taxon>Thermodesulfobacteriota</taxon>
        <taxon>Desulfobulbia</taxon>
        <taxon>Desulfobulbales</taxon>
        <taxon>Thiovibrionaceae</taxon>
        <taxon>Thiovibrio</taxon>
    </lineage>
</organism>
<dbReference type="PANTHER" id="PTHR35529">
    <property type="entry name" value="MANGANESE EFFLUX PUMP MNTP-RELATED"/>
    <property type="match status" value="1"/>
</dbReference>
<feature type="transmembrane region" description="Helical" evidence="8">
    <location>
        <begin position="107"/>
        <end position="126"/>
    </location>
</feature>
<evidence type="ECO:0000256" key="1">
    <source>
        <dbReference type="ARBA" id="ARBA00022448"/>
    </source>
</evidence>
<keyword evidence="1 8" id="KW-0813">Transport</keyword>
<dbReference type="RefSeq" id="WP_307632270.1">
    <property type="nucleotide sequence ID" value="NZ_JAPHEH010000001.1"/>
</dbReference>
<keyword evidence="2 8" id="KW-1003">Cell membrane</keyword>
<evidence type="ECO:0000256" key="5">
    <source>
        <dbReference type="ARBA" id="ARBA00023065"/>
    </source>
</evidence>
<reference evidence="9" key="1">
    <citation type="journal article" date="2022" name="bioRxiv">
        <title>Thiovibrio frasassiensisgen. nov., sp. nov., an autotrophic, elemental sulfur disproportionating bacterium isolated from sulfidic karst sediment, and proposal of Thiovibrionaceae fam. nov.</title>
        <authorList>
            <person name="Aronson H."/>
            <person name="Thomas C."/>
            <person name="Bhattacharyya M."/>
            <person name="Eckstein S."/>
            <person name="Jensen S."/>
            <person name="Barco R."/>
            <person name="Macalady J."/>
            <person name="Amend J."/>
        </authorList>
    </citation>
    <scope>NUCLEOTIDE SEQUENCE</scope>
    <source>
        <strain evidence="9">RS19-109</strain>
    </source>
</reference>
<sequence length="189" mass="19944">MEFTTILLIAVALAVDAFAVALAAGVSLCQVNSRQLFRLAFHFGFFQAGMNVLGWLGGLTVRSFIEAYAHWLAFVLLAFVGLKMIWEAIREVKEEGAGTDPTRGRMLITLSVATSIDSLAVGLSFAVLEISVWLPALIIGLVASGLTALGLRLGCLLGGASRLGSRAEIVGGLVLLAIGIKILHEHGVL</sequence>
<evidence type="ECO:0000256" key="8">
    <source>
        <dbReference type="HAMAP-Rule" id="MF_01521"/>
    </source>
</evidence>
<evidence type="ECO:0000313" key="10">
    <source>
        <dbReference type="Proteomes" id="UP001154240"/>
    </source>
</evidence>
<keyword evidence="3 8" id="KW-0812">Transmembrane</keyword>
<evidence type="ECO:0000256" key="2">
    <source>
        <dbReference type="ARBA" id="ARBA00022475"/>
    </source>
</evidence>
<keyword evidence="6 8" id="KW-0472">Membrane</keyword>
<dbReference type="GO" id="GO:0005384">
    <property type="term" value="F:manganese ion transmembrane transporter activity"/>
    <property type="evidence" value="ECO:0007669"/>
    <property type="project" value="UniProtKB-UniRule"/>
</dbReference>
<feature type="transmembrane region" description="Helical" evidence="8">
    <location>
        <begin position="6"/>
        <end position="29"/>
    </location>
</feature>
<feature type="transmembrane region" description="Helical" evidence="8">
    <location>
        <begin position="36"/>
        <end position="56"/>
    </location>
</feature>
<comment type="similarity">
    <text evidence="8">Belongs to the MntP (TC 9.B.29) family.</text>
</comment>
<dbReference type="PANTHER" id="PTHR35529:SF1">
    <property type="entry name" value="MANGANESE EFFLUX PUMP MNTP-RELATED"/>
    <property type="match status" value="1"/>
</dbReference>
<dbReference type="InterPro" id="IPR022929">
    <property type="entry name" value="Put_MntP"/>
</dbReference>
<dbReference type="InterPro" id="IPR003810">
    <property type="entry name" value="Mntp/YtaF"/>
</dbReference>